<comment type="caution">
    <text evidence="1">The sequence shown here is derived from an EMBL/GenBank/DDBJ whole genome shotgun (WGS) entry which is preliminary data.</text>
</comment>
<evidence type="ECO:0000313" key="2">
    <source>
        <dbReference type="Proteomes" id="UP000003656"/>
    </source>
</evidence>
<dbReference type="EMBL" id="ABXB03000002">
    <property type="protein sequence ID" value="EFA23365.1"/>
    <property type="molecule type" value="Genomic_DNA"/>
</dbReference>
<evidence type="ECO:0000313" key="1">
    <source>
        <dbReference type="EMBL" id="EFA23365.1"/>
    </source>
</evidence>
<sequence length="79" mass="8651">MGARIAVFLTTLVRKVAVWGWKVQLFLPAWSGEVHFGPGKCSFAYQPGKGRCSFGLKVAFFLTGLVRRDAVSGGEVRFS</sequence>
<dbReference type="AlphaFoldDB" id="D1NUG1"/>
<gene>
    <name evidence="1" type="ORF">BIFGAL_03484</name>
</gene>
<accession>D1NUG1</accession>
<organism evidence="1 2">
    <name type="scientific">Bifidobacterium gallicum DSM 20093 = LMG 11596</name>
    <dbReference type="NCBI Taxonomy" id="561180"/>
    <lineage>
        <taxon>Bacteria</taxon>
        <taxon>Bacillati</taxon>
        <taxon>Actinomycetota</taxon>
        <taxon>Actinomycetes</taxon>
        <taxon>Bifidobacteriales</taxon>
        <taxon>Bifidobacteriaceae</taxon>
        <taxon>Bifidobacterium</taxon>
    </lineage>
</organism>
<proteinExistence type="predicted"/>
<dbReference type="Proteomes" id="UP000003656">
    <property type="component" value="Unassembled WGS sequence"/>
</dbReference>
<reference evidence="1 2" key="1">
    <citation type="submission" date="2009-11" db="EMBL/GenBank/DDBJ databases">
        <authorList>
            <person name="Weinstock G."/>
            <person name="Sodergren E."/>
            <person name="Clifton S."/>
            <person name="Fulton L."/>
            <person name="Fulton B."/>
            <person name="Courtney L."/>
            <person name="Fronick C."/>
            <person name="Harrison M."/>
            <person name="Strong C."/>
            <person name="Farmer C."/>
            <person name="Delahaunty K."/>
            <person name="Markovic C."/>
            <person name="Hall O."/>
            <person name="Minx P."/>
            <person name="Tomlinson C."/>
            <person name="Mitreva M."/>
            <person name="Nelson J."/>
            <person name="Hou S."/>
            <person name="Wollam A."/>
            <person name="Pepin K.H."/>
            <person name="Johnson M."/>
            <person name="Bhonagiri V."/>
            <person name="Nash W.E."/>
            <person name="Warren W."/>
            <person name="Chinwalla A."/>
            <person name="Mardis E.R."/>
            <person name="Wilson R.K."/>
        </authorList>
    </citation>
    <scope>NUCLEOTIDE SEQUENCE [LARGE SCALE GENOMIC DNA]</scope>
    <source>
        <strain evidence="1 2">DSM 20093</strain>
    </source>
</reference>
<protein>
    <submittedName>
        <fullName evidence="1">Uncharacterized protein</fullName>
    </submittedName>
</protein>
<name>D1NUG1_9BIFI</name>